<evidence type="ECO:0000256" key="2">
    <source>
        <dbReference type="ARBA" id="ARBA00001936"/>
    </source>
</evidence>
<comment type="catalytic activity">
    <reaction evidence="1">
        <text>a 2'-deoxyribonucleoside 5'-phosphate + H2O = a 2'-deoxyribonucleoside + phosphate</text>
        <dbReference type="Rhea" id="RHEA:36167"/>
        <dbReference type="ChEBI" id="CHEBI:15377"/>
        <dbReference type="ChEBI" id="CHEBI:18274"/>
        <dbReference type="ChEBI" id="CHEBI:43474"/>
        <dbReference type="ChEBI" id="CHEBI:65317"/>
        <dbReference type="EC" id="3.1.3.89"/>
    </reaction>
</comment>
<dbReference type="GO" id="GO:0002953">
    <property type="term" value="F:5'-deoxynucleotidase activity"/>
    <property type="evidence" value="ECO:0007669"/>
    <property type="project" value="UniProtKB-EC"/>
</dbReference>
<dbReference type="InterPro" id="IPR003607">
    <property type="entry name" value="HD/PDEase_dom"/>
</dbReference>
<dbReference type="GO" id="GO:0005737">
    <property type="term" value="C:cytoplasm"/>
    <property type="evidence" value="ECO:0007669"/>
    <property type="project" value="TreeGrafter"/>
</dbReference>
<sequence length="199" mass="21464">MAADTSSVSPTETDTDAVGIATFAFEMGVLKRMRRAGWWHVGVRDPESVAEHSLRVAQLAGLIAAEEGADPARAAFMAIWHDSQETRTGDIPHTAKPYIPSSGDNEAITKDQVARMPEAAAKTVQEAVGEYESQSSLEARCAKDADKLECLIQAVEYGAAGYQGVEGWIKSSQDALRTDTAKRIAIAALSTSHMAWRDR</sequence>
<gene>
    <name evidence="9" type="ORF">BCF44_110180</name>
</gene>
<evidence type="ECO:0000256" key="5">
    <source>
        <dbReference type="ARBA" id="ARBA00012964"/>
    </source>
</evidence>
<evidence type="ECO:0000259" key="8">
    <source>
        <dbReference type="SMART" id="SM00471"/>
    </source>
</evidence>
<evidence type="ECO:0000313" key="10">
    <source>
        <dbReference type="Proteomes" id="UP000256269"/>
    </source>
</evidence>
<evidence type="ECO:0000256" key="4">
    <source>
        <dbReference type="ARBA" id="ARBA00011738"/>
    </source>
</evidence>
<dbReference type="GO" id="GO:0046872">
    <property type="term" value="F:metal ion binding"/>
    <property type="evidence" value="ECO:0007669"/>
    <property type="project" value="UniProtKB-KW"/>
</dbReference>
<comment type="caution">
    <text evidence="9">The sequence shown here is derived from an EMBL/GenBank/DDBJ whole genome shotgun (WGS) entry which is preliminary data.</text>
</comment>
<protein>
    <recommendedName>
        <fullName evidence="5">5'-deoxynucleotidase</fullName>
        <ecNumber evidence="5">3.1.3.89</ecNumber>
    </recommendedName>
</protein>
<keyword evidence="10" id="KW-1185">Reference proteome</keyword>
<keyword evidence="7 9" id="KW-0378">Hydrolase</keyword>
<dbReference type="Pfam" id="PF13023">
    <property type="entry name" value="HD_3"/>
    <property type="match status" value="1"/>
</dbReference>
<comment type="cofactor">
    <cofactor evidence="3">
        <name>Co(2+)</name>
        <dbReference type="ChEBI" id="CHEBI:48828"/>
    </cofactor>
</comment>
<dbReference type="PANTHER" id="PTHR11845:SF13">
    <property type="entry name" value="5'-DEOXYNUCLEOTIDASE HDDC2"/>
    <property type="match status" value="1"/>
</dbReference>
<dbReference type="Gene3D" id="1.10.3210.10">
    <property type="entry name" value="Hypothetical protein af1432"/>
    <property type="match status" value="1"/>
</dbReference>
<organism evidence="9 10">
    <name type="scientific">Kutzneria buriramensis</name>
    <dbReference type="NCBI Taxonomy" id="1045776"/>
    <lineage>
        <taxon>Bacteria</taxon>
        <taxon>Bacillati</taxon>
        <taxon>Actinomycetota</taxon>
        <taxon>Actinomycetes</taxon>
        <taxon>Pseudonocardiales</taxon>
        <taxon>Pseudonocardiaceae</taxon>
        <taxon>Kutzneria</taxon>
    </lineage>
</organism>
<feature type="domain" description="HD/PDEase" evidence="8">
    <location>
        <begin position="45"/>
        <end position="160"/>
    </location>
</feature>
<reference evidence="9 10" key="1">
    <citation type="submission" date="2018-08" db="EMBL/GenBank/DDBJ databases">
        <title>Genomic Encyclopedia of Archaeal and Bacterial Type Strains, Phase II (KMG-II): from individual species to whole genera.</title>
        <authorList>
            <person name="Goeker M."/>
        </authorList>
    </citation>
    <scope>NUCLEOTIDE SEQUENCE [LARGE SCALE GENOMIC DNA]</scope>
    <source>
        <strain evidence="9 10">DSM 45791</strain>
    </source>
</reference>
<comment type="subunit">
    <text evidence="4">Homodimer.</text>
</comment>
<dbReference type="AlphaFoldDB" id="A0A3E0HD11"/>
<name>A0A3E0HD11_9PSEU</name>
<comment type="cofactor">
    <cofactor evidence="2">
        <name>Mn(2+)</name>
        <dbReference type="ChEBI" id="CHEBI:29035"/>
    </cofactor>
</comment>
<dbReference type="EC" id="3.1.3.89" evidence="5"/>
<evidence type="ECO:0000256" key="6">
    <source>
        <dbReference type="ARBA" id="ARBA00022723"/>
    </source>
</evidence>
<dbReference type="Proteomes" id="UP000256269">
    <property type="component" value="Unassembled WGS sequence"/>
</dbReference>
<evidence type="ECO:0000256" key="3">
    <source>
        <dbReference type="ARBA" id="ARBA00001941"/>
    </source>
</evidence>
<evidence type="ECO:0000256" key="7">
    <source>
        <dbReference type="ARBA" id="ARBA00022801"/>
    </source>
</evidence>
<dbReference type="PANTHER" id="PTHR11845">
    <property type="entry name" value="5'-DEOXYNUCLEOTIDASE HDDC2"/>
    <property type="match status" value="1"/>
</dbReference>
<dbReference type="InterPro" id="IPR006674">
    <property type="entry name" value="HD_domain"/>
</dbReference>
<evidence type="ECO:0000313" key="9">
    <source>
        <dbReference type="EMBL" id="REH42683.1"/>
    </source>
</evidence>
<dbReference type="InterPro" id="IPR039356">
    <property type="entry name" value="YfbR/HDDC2"/>
</dbReference>
<accession>A0A3E0HD11</accession>
<proteinExistence type="predicted"/>
<dbReference type="SMART" id="SM00471">
    <property type="entry name" value="HDc"/>
    <property type="match status" value="1"/>
</dbReference>
<keyword evidence="6" id="KW-0479">Metal-binding</keyword>
<dbReference type="SUPFAM" id="SSF109604">
    <property type="entry name" value="HD-domain/PDEase-like"/>
    <property type="match status" value="1"/>
</dbReference>
<evidence type="ECO:0000256" key="1">
    <source>
        <dbReference type="ARBA" id="ARBA00001638"/>
    </source>
</evidence>
<dbReference type="EMBL" id="QUNO01000010">
    <property type="protein sequence ID" value="REH42683.1"/>
    <property type="molecule type" value="Genomic_DNA"/>
</dbReference>